<dbReference type="AlphaFoldDB" id="A0A6M3J8R4"/>
<organism evidence="1">
    <name type="scientific">viral metagenome</name>
    <dbReference type="NCBI Taxonomy" id="1070528"/>
    <lineage>
        <taxon>unclassified sequences</taxon>
        <taxon>metagenomes</taxon>
        <taxon>organismal metagenomes</taxon>
    </lineage>
</organism>
<reference evidence="1" key="1">
    <citation type="submission" date="2020-03" db="EMBL/GenBank/DDBJ databases">
        <title>The deep terrestrial virosphere.</title>
        <authorList>
            <person name="Holmfeldt K."/>
            <person name="Nilsson E."/>
            <person name="Simone D."/>
            <person name="Lopez-Fernandez M."/>
            <person name="Wu X."/>
            <person name="de Brujin I."/>
            <person name="Lundin D."/>
            <person name="Andersson A."/>
            <person name="Bertilsson S."/>
            <person name="Dopson M."/>
        </authorList>
    </citation>
    <scope>NUCLEOTIDE SEQUENCE</scope>
    <source>
        <strain evidence="2">MM415A00199</strain>
        <strain evidence="1">MM415B00346</strain>
    </source>
</reference>
<evidence type="ECO:0000313" key="1">
    <source>
        <dbReference type="EMBL" id="QJA66509.1"/>
    </source>
</evidence>
<gene>
    <name evidence="2" type="ORF">MM415A00199_0033</name>
    <name evidence="1" type="ORF">MM415B00346_0019</name>
</gene>
<dbReference type="EMBL" id="MT141556">
    <property type="protein sequence ID" value="QJA66509.1"/>
    <property type="molecule type" value="Genomic_DNA"/>
</dbReference>
<sequence>MNEEVWAELERLSRRMARIEIALTERIIHLEAEVAALKGQPQDTRTVYQDARSIEWRDSWAAKTAISEIMRR</sequence>
<protein>
    <submittedName>
        <fullName evidence="1">Uncharacterized protein</fullName>
    </submittedName>
</protein>
<proteinExistence type="predicted"/>
<dbReference type="EMBL" id="MT142528">
    <property type="protein sequence ID" value="QJA84376.1"/>
    <property type="molecule type" value="Genomic_DNA"/>
</dbReference>
<name>A0A6M3J8R4_9ZZZZ</name>
<evidence type="ECO:0000313" key="2">
    <source>
        <dbReference type="EMBL" id="QJA84376.1"/>
    </source>
</evidence>
<accession>A0A6M3J8R4</accession>